<evidence type="ECO:0000313" key="1">
    <source>
        <dbReference type="EMBL" id="GKV09011.1"/>
    </source>
</evidence>
<name>A0AAV5JDP0_9ROSI</name>
<accession>A0AAV5JDP0</accession>
<dbReference type="Proteomes" id="UP001054252">
    <property type="component" value="Unassembled WGS sequence"/>
</dbReference>
<organism evidence="1 2">
    <name type="scientific">Rubroshorea leprosula</name>
    <dbReference type="NCBI Taxonomy" id="152421"/>
    <lineage>
        <taxon>Eukaryota</taxon>
        <taxon>Viridiplantae</taxon>
        <taxon>Streptophyta</taxon>
        <taxon>Embryophyta</taxon>
        <taxon>Tracheophyta</taxon>
        <taxon>Spermatophyta</taxon>
        <taxon>Magnoliopsida</taxon>
        <taxon>eudicotyledons</taxon>
        <taxon>Gunneridae</taxon>
        <taxon>Pentapetalae</taxon>
        <taxon>rosids</taxon>
        <taxon>malvids</taxon>
        <taxon>Malvales</taxon>
        <taxon>Dipterocarpaceae</taxon>
        <taxon>Rubroshorea</taxon>
    </lineage>
</organism>
<evidence type="ECO:0000313" key="2">
    <source>
        <dbReference type="Proteomes" id="UP001054252"/>
    </source>
</evidence>
<dbReference type="EMBL" id="BPVZ01000030">
    <property type="protein sequence ID" value="GKV09011.1"/>
    <property type="molecule type" value="Genomic_DNA"/>
</dbReference>
<reference evidence="1 2" key="1">
    <citation type="journal article" date="2021" name="Commun. Biol.">
        <title>The genome of Shorea leprosula (Dipterocarpaceae) highlights the ecological relevance of drought in aseasonal tropical rainforests.</title>
        <authorList>
            <person name="Ng K.K.S."/>
            <person name="Kobayashi M.J."/>
            <person name="Fawcett J.A."/>
            <person name="Hatakeyama M."/>
            <person name="Paape T."/>
            <person name="Ng C.H."/>
            <person name="Ang C.C."/>
            <person name="Tnah L.H."/>
            <person name="Lee C.T."/>
            <person name="Nishiyama T."/>
            <person name="Sese J."/>
            <person name="O'Brien M.J."/>
            <person name="Copetti D."/>
            <person name="Mohd Noor M.I."/>
            <person name="Ong R.C."/>
            <person name="Putra M."/>
            <person name="Sireger I.Z."/>
            <person name="Indrioko S."/>
            <person name="Kosugi Y."/>
            <person name="Izuno A."/>
            <person name="Isagi Y."/>
            <person name="Lee S.L."/>
            <person name="Shimizu K.K."/>
        </authorList>
    </citation>
    <scope>NUCLEOTIDE SEQUENCE [LARGE SCALE GENOMIC DNA]</scope>
    <source>
        <strain evidence="1">214</strain>
    </source>
</reference>
<sequence>MGVPDYSITLAPGVSFLLIATEVVRPDAWGARGSD</sequence>
<dbReference type="AlphaFoldDB" id="A0AAV5JDP0"/>
<proteinExistence type="predicted"/>
<keyword evidence="2" id="KW-1185">Reference proteome</keyword>
<gene>
    <name evidence="1" type="ORF">SLEP1_g20577</name>
</gene>
<comment type="caution">
    <text evidence="1">The sequence shown here is derived from an EMBL/GenBank/DDBJ whole genome shotgun (WGS) entry which is preliminary data.</text>
</comment>
<protein>
    <submittedName>
        <fullName evidence="1">Uncharacterized protein</fullName>
    </submittedName>
</protein>